<feature type="transmembrane region" description="Helical" evidence="6">
    <location>
        <begin position="487"/>
        <end position="505"/>
    </location>
</feature>
<dbReference type="GO" id="GO:0015086">
    <property type="term" value="F:cadmium ion transmembrane transporter activity"/>
    <property type="evidence" value="ECO:0007669"/>
    <property type="project" value="TreeGrafter"/>
</dbReference>
<dbReference type="InterPro" id="IPR023298">
    <property type="entry name" value="ATPase_P-typ_TM_dom_sf"/>
</dbReference>
<comment type="subcellular location">
    <subcellularLocation>
        <location evidence="1">Membrane</location>
    </subcellularLocation>
</comment>
<keyword evidence="8" id="KW-1185">Reference proteome</keyword>
<dbReference type="InterPro" id="IPR051014">
    <property type="entry name" value="Cation_Transport_ATPase_IB"/>
</dbReference>
<reference evidence="8" key="1">
    <citation type="submission" date="2016-10" db="EMBL/GenBank/DDBJ databases">
        <authorList>
            <person name="Varghese N."/>
            <person name="Submissions S."/>
        </authorList>
    </citation>
    <scope>NUCLEOTIDE SEQUENCE [LARGE SCALE GENOMIC DNA]</scope>
    <source>
        <strain evidence="8">DSM 13327</strain>
    </source>
</reference>
<organism evidence="7 8">
    <name type="scientific">Pelosinus propionicus DSM 13327</name>
    <dbReference type="NCBI Taxonomy" id="1123291"/>
    <lineage>
        <taxon>Bacteria</taxon>
        <taxon>Bacillati</taxon>
        <taxon>Bacillota</taxon>
        <taxon>Negativicutes</taxon>
        <taxon>Selenomonadales</taxon>
        <taxon>Sporomusaceae</taxon>
        <taxon>Pelosinus</taxon>
    </lineage>
</organism>
<evidence type="ECO:0000256" key="1">
    <source>
        <dbReference type="ARBA" id="ARBA00004370"/>
    </source>
</evidence>
<feature type="transmembrane region" description="Helical" evidence="6">
    <location>
        <begin position="273"/>
        <end position="291"/>
    </location>
</feature>
<evidence type="ECO:0000256" key="5">
    <source>
        <dbReference type="ARBA" id="ARBA00023136"/>
    </source>
</evidence>
<feature type="transmembrane region" description="Helical" evidence="6">
    <location>
        <begin position="175"/>
        <end position="197"/>
    </location>
</feature>
<name>A0A1I4MHL7_9FIRM</name>
<dbReference type="PANTHER" id="PTHR48085">
    <property type="entry name" value="CADMIUM/ZINC-TRANSPORTING ATPASE HMA2-RELATED"/>
    <property type="match status" value="1"/>
</dbReference>
<keyword evidence="3 6" id="KW-0812">Transmembrane</keyword>
<evidence type="ECO:0000256" key="6">
    <source>
        <dbReference type="SAM" id="Phobius"/>
    </source>
</evidence>
<dbReference type="InterPro" id="IPR023214">
    <property type="entry name" value="HAD_sf"/>
</dbReference>
<dbReference type="PANTHER" id="PTHR48085:SF5">
    <property type="entry name" value="CADMIUM_ZINC-TRANSPORTING ATPASE HMA4-RELATED"/>
    <property type="match status" value="1"/>
</dbReference>
<dbReference type="AlphaFoldDB" id="A0A1I4MHL7"/>
<evidence type="ECO:0000256" key="4">
    <source>
        <dbReference type="ARBA" id="ARBA00022989"/>
    </source>
</evidence>
<feature type="transmembrane region" description="Helical" evidence="6">
    <location>
        <begin position="139"/>
        <end position="155"/>
    </location>
</feature>
<dbReference type="Proteomes" id="UP000199520">
    <property type="component" value="Unassembled WGS sequence"/>
</dbReference>
<feature type="transmembrane region" description="Helical" evidence="6">
    <location>
        <begin position="461"/>
        <end position="481"/>
    </location>
</feature>
<sequence>MTAANLTTNQYNLLSGRLRISIKSLLQNPAFAHYITTKLVKEKFIYSVTANPLTGRALIHFHPTYICLAEIQSLISVIEQRYSIEKSAIHKSVKMGCNLSPELIKSPGTYAVTTGIILVGLIAKRFFSGKSLRSSSPQIFTFAALATLMAGYPLLRNHFETAAKKHNMNYEFLLFLPTLLLLTIRESITGLSVLWLVQLTYLLGTTAQENSHKSISNLLMRKQLQALKKEKEAENTTSVHENELLSDCNQIAAKKLLHYKEKESLSSLLTERMIWYSFAVSGISFLLTRNFMRSLAILLAGCPAAISLSKEAARHSAVRQAAERGIYIKQIGALEHLGDADTVLFEHECYTGIDQLHSLGIKDVRVIKGDRSANRHAMPPDDIVKTINDLQSLGKKIVMIGDGTNDSRAFAASDVAIAMGRKGTAQAIDTADIVIANDDPRKVAEAIYLSRYMNKVIRQNISFAAAFNIAGVALAATSFITPITAGLLLNIGTLAIVMNSNCSLFDKKAFSTASSIKTQ</sequence>
<dbReference type="EMBL" id="FOTS01000034">
    <property type="protein sequence ID" value="SFM02749.1"/>
    <property type="molecule type" value="Genomic_DNA"/>
</dbReference>
<comment type="similarity">
    <text evidence="2">Belongs to the cation transport ATPase (P-type) (TC 3.A.3) family. Type IB subfamily.</text>
</comment>
<keyword evidence="5 6" id="KW-0472">Membrane</keyword>
<evidence type="ECO:0000256" key="2">
    <source>
        <dbReference type="ARBA" id="ARBA00006024"/>
    </source>
</evidence>
<dbReference type="SUPFAM" id="SSF56784">
    <property type="entry name" value="HAD-like"/>
    <property type="match status" value="1"/>
</dbReference>
<dbReference type="STRING" id="1123291.SAMN04490355_103413"/>
<gene>
    <name evidence="7" type="ORF">SAMN04490355_103413</name>
</gene>
<proteinExistence type="inferred from homology"/>
<dbReference type="SUPFAM" id="SSF81665">
    <property type="entry name" value="Calcium ATPase, transmembrane domain M"/>
    <property type="match status" value="1"/>
</dbReference>
<keyword evidence="4 6" id="KW-1133">Transmembrane helix</keyword>
<dbReference type="Gene3D" id="3.40.50.1000">
    <property type="entry name" value="HAD superfamily/HAD-like"/>
    <property type="match status" value="1"/>
</dbReference>
<dbReference type="RefSeq" id="WP_090939851.1">
    <property type="nucleotide sequence ID" value="NZ_FOTS01000034.1"/>
</dbReference>
<evidence type="ECO:0000313" key="7">
    <source>
        <dbReference type="EMBL" id="SFM02749.1"/>
    </source>
</evidence>
<dbReference type="GO" id="GO:0016020">
    <property type="term" value="C:membrane"/>
    <property type="evidence" value="ECO:0007669"/>
    <property type="project" value="UniProtKB-SubCell"/>
</dbReference>
<feature type="transmembrane region" description="Helical" evidence="6">
    <location>
        <begin position="108"/>
        <end position="127"/>
    </location>
</feature>
<evidence type="ECO:0000313" key="8">
    <source>
        <dbReference type="Proteomes" id="UP000199520"/>
    </source>
</evidence>
<protein>
    <submittedName>
        <fullName evidence="7">ATPase, P-type (Transporting), HAD superfamily, subfamily IC</fullName>
    </submittedName>
</protein>
<accession>A0A1I4MHL7</accession>
<dbReference type="InterPro" id="IPR036412">
    <property type="entry name" value="HAD-like_sf"/>
</dbReference>
<evidence type="ECO:0000256" key="3">
    <source>
        <dbReference type="ARBA" id="ARBA00022692"/>
    </source>
</evidence>
<dbReference type="OrthoDB" id="1674088at2"/>